<sequence length="719" mass="83763">MKKVIGLLTFLLVFVVGLGFFYSKDSRFMEFFIREFNTTVNITTKPQNVENNILEIQKIAKKNKISFIKEVYIPKNSLKEKQKINIFIYLDDARWFKKSFKNIDIDEDDNGINKFKNVTKNSLLTSKKIDFIDYSKINDYTFNGDYHIKGSPSDVLEFMNELNNRQDLGIDAIVDKSFSVASEVTQKQAILYVMLILVIIFALLFSFVIYNSSLSKEISIISLLGHNKLKFCYKKAVDLLAIPILISWIGMFGVLFYLTNPDSMIGFLISIKPILLLLGLIGFTLILFYFLMLYFRVKNVSTISWLKGYKKRYKISPVIFKVISFSVVLYLFVVTVFGLSDYVTSTSYFDAWEKSKNYANIACAWPWTYVENDDKFEKIVVPKLNNLWDELDSKGAILFFSPNIQHENDDEYLNNQVFRGRYAYINKNYLELNNLVDEKDRPLAKYTSNSNEWIIFVPENISITDNDRQNIRKSHVFNCTTKQENVSEKYIKIKGNQQVFTFDSQQKINSPDILNYALIMVNGKELVPTGEIKLPSLVNGKFHPYISNPNKCYEYLKPVIQKTGSSPYILYVTSVYDEVIEKIEMYKTETIIYLLGFLLSVLVLFVTIKIDEESYFYNYGQRIYVSRLLGYDFKSIHKSKIIQIIVGFIVSVIICFMIILFTIYFRSFGFFEPRDGWSLRKLVICLIMSIISIIICFIYEIINVKKNEKSLVRKIKEGN</sequence>
<dbReference type="Proteomes" id="UP000215413">
    <property type="component" value="Unassembled WGS sequence"/>
</dbReference>
<keyword evidence="1" id="KW-0812">Transmembrane</keyword>
<accession>A0A233V9C2</accession>
<gene>
    <name evidence="2" type="ORF">B9N49_00815</name>
</gene>
<keyword evidence="1" id="KW-0472">Membrane</keyword>
<feature type="transmembrane region" description="Helical" evidence="1">
    <location>
        <begin position="189"/>
        <end position="210"/>
    </location>
</feature>
<evidence type="ECO:0000256" key="1">
    <source>
        <dbReference type="SAM" id="Phobius"/>
    </source>
</evidence>
<dbReference type="RefSeq" id="WP_094205138.1">
    <property type="nucleotide sequence ID" value="NZ_NDYC01000005.1"/>
</dbReference>
<protein>
    <recommendedName>
        <fullName evidence="4">ABC transporter permease</fullName>
    </recommendedName>
</protein>
<evidence type="ECO:0000313" key="3">
    <source>
        <dbReference type="Proteomes" id="UP000215413"/>
    </source>
</evidence>
<reference evidence="3" key="1">
    <citation type="submission" date="2017-04" db="EMBL/GenBank/DDBJ databases">
        <title>Finegoldia magna isolated from orthopedic joint implant-associated infections.</title>
        <authorList>
            <person name="Bjorklund S."/>
            <person name="Bruggemann H."/>
            <person name="Jensen A."/>
            <person name="Hellmark B."/>
            <person name="Soderquist B."/>
        </authorList>
    </citation>
    <scope>NUCLEOTIDE SEQUENCE [LARGE SCALE GENOMIC DNA]</scope>
    <source>
        <strain evidence="3">CCUG 54800</strain>
    </source>
</reference>
<organism evidence="2 3">
    <name type="scientific">Finegoldia magna</name>
    <name type="common">Peptostreptococcus magnus</name>
    <dbReference type="NCBI Taxonomy" id="1260"/>
    <lineage>
        <taxon>Bacteria</taxon>
        <taxon>Bacillati</taxon>
        <taxon>Bacillota</taxon>
        <taxon>Tissierellia</taxon>
        <taxon>Tissierellales</taxon>
        <taxon>Peptoniphilaceae</taxon>
        <taxon>Finegoldia</taxon>
    </lineage>
</organism>
<feature type="transmembrane region" description="Helical" evidence="1">
    <location>
        <begin position="677"/>
        <end position="699"/>
    </location>
</feature>
<feature type="transmembrane region" description="Helical" evidence="1">
    <location>
        <begin position="318"/>
        <end position="339"/>
    </location>
</feature>
<evidence type="ECO:0000313" key="2">
    <source>
        <dbReference type="EMBL" id="OXZ29003.1"/>
    </source>
</evidence>
<dbReference type="EMBL" id="NDYC01000005">
    <property type="protein sequence ID" value="OXZ29003.1"/>
    <property type="molecule type" value="Genomic_DNA"/>
</dbReference>
<name>A0A233V9C2_FINMA</name>
<feature type="transmembrane region" description="Helical" evidence="1">
    <location>
        <begin position="641"/>
        <end position="665"/>
    </location>
</feature>
<proteinExistence type="predicted"/>
<feature type="transmembrane region" description="Helical" evidence="1">
    <location>
        <begin position="236"/>
        <end position="258"/>
    </location>
</feature>
<keyword evidence="1" id="KW-1133">Transmembrane helix</keyword>
<evidence type="ECO:0008006" key="4">
    <source>
        <dbReference type="Google" id="ProtNLM"/>
    </source>
</evidence>
<feature type="transmembrane region" description="Helical" evidence="1">
    <location>
        <begin position="590"/>
        <end position="608"/>
    </location>
</feature>
<comment type="caution">
    <text evidence="2">The sequence shown here is derived from an EMBL/GenBank/DDBJ whole genome shotgun (WGS) entry which is preliminary data.</text>
</comment>
<dbReference type="AlphaFoldDB" id="A0A233V9C2"/>
<feature type="transmembrane region" description="Helical" evidence="1">
    <location>
        <begin position="264"/>
        <end position="297"/>
    </location>
</feature>